<dbReference type="GO" id="GO:0004674">
    <property type="term" value="F:protein serine/threonine kinase activity"/>
    <property type="evidence" value="ECO:0007669"/>
    <property type="project" value="UniProtKB-KW"/>
</dbReference>
<evidence type="ECO:0000256" key="2">
    <source>
        <dbReference type="ARBA" id="ARBA00022527"/>
    </source>
</evidence>
<keyword evidence="4 9" id="KW-0547">Nucleotide-binding</keyword>
<protein>
    <recommendedName>
        <fullName evidence="1">non-specific serine/threonine protein kinase</fullName>
        <ecNumber evidence="1">2.7.11.1</ecNumber>
    </recommendedName>
</protein>
<evidence type="ECO:0000256" key="3">
    <source>
        <dbReference type="ARBA" id="ARBA00022679"/>
    </source>
</evidence>
<dbReference type="PANTHER" id="PTHR24343">
    <property type="entry name" value="SERINE/THREONINE KINASE"/>
    <property type="match status" value="1"/>
</dbReference>
<dbReference type="FunFam" id="1.10.510.10:FF:000085">
    <property type="entry name" value="Serine/threonine-protein kinase SRK2E"/>
    <property type="match status" value="1"/>
</dbReference>
<comment type="caution">
    <text evidence="12">The sequence shown here is derived from an EMBL/GenBank/DDBJ whole genome shotgun (WGS) entry which is preliminary data.</text>
</comment>
<dbReference type="Proteomes" id="UP000825935">
    <property type="component" value="Chromosome 18"/>
</dbReference>
<evidence type="ECO:0000256" key="10">
    <source>
        <dbReference type="RuleBase" id="RU000304"/>
    </source>
</evidence>
<dbReference type="EC" id="2.7.11.1" evidence="1"/>
<comment type="catalytic activity">
    <reaction evidence="8">
        <text>L-seryl-[protein] + ATP = O-phospho-L-seryl-[protein] + ADP + H(+)</text>
        <dbReference type="Rhea" id="RHEA:17989"/>
        <dbReference type="Rhea" id="RHEA-COMP:9863"/>
        <dbReference type="Rhea" id="RHEA-COMP:11604"/>
        <dbReference type="ChEBI" id="CHEBI:15378"/>
        <dbReference type="ChEBI" id="CHEBI:29999"/>
        <dbReference type="ChEBI" id="CHEBI:30616"/>
        <dbReference type="ChEBI" id="CHEBI:83421"/>
        <dbReference type="ChEBI" id="CHEBI:456216"/>
        <dbReference type="EC" id="2.7.11.1"/>
    </reaction>
</comment>
<comment type="catalytic activity">
    <reaction evidence="7">
        <text>L-threonyl-[protein] + ATP = O-phospho-L-threonyl-[protein] + ADP + H(+)</text>
        <dbReference type="Rhea" id="RHEA:46608"/>
        <dbReference type="Rhea" id="RHEA-COMP:11060"/>
        <dbReference type="Rhea" id="RHEA-COMP:11605"/>
        <dbReference type="ChEBI" id="CHEBI:15378"/>
        <dbReference type="ChEBI" id="CHEBI:30013"/>
        <dbReference type="ChEBI" id="CHEBI:30616"/>
        <dbReference type="ChEBI" id="CHEBI:61977"/>
        <dbReference type="ChEBI" id="CHEBI:456216"/>
        <dbReference type="EC" id="2.7.11.1"/>
    </reaction>
</comment>
<evidence type="ECO:0000256" key="1">
    <source>
        <dbReference type="ARBA" id="ARBA00012513"/>
    </source>
</evidence>
<keyword evidence="5" id="KW-0418">Kinase</keyword>
<sequence length="336" mass="37849">MVMENYEEVRDIGVGNFGVARLLRNKRTQELVAVKYIQRGPKIDENVKREIINHRSLHHPNIIRFKEVCLTPTHLAILMEYAAGGELFQRIRNAGRFSEDEARFFFQQLISGVSYCHDMHICHRDLKLENTLLDGNPVPRVKICDFGYSKSLLLHSQPKSTVGTPAYIAPEVLSRKQYDGKIADVWSCGVTLYVMLVGAYPFEDPEDPNNFRKTVSRIASAKYTIPDFIRISKQCNDLLSKIFVADAGKRITVAGIKKHSWFLKNLPKDLKDALPTDHDDETHDVQQSVEDIMQILDEAKNSEPVATSSLDEAATDADETELDSEIGSGGELLCAV</sequence>
<keyword evidence="13" id="KW-1185">Reference proteome</keyword>
<dbReference type="InterPro" id="IPR017441">
    <property type="entry name" value="Protein_kinase_ATP_BS"/>
</dbReference>
<reference evidence="12" key="1">
    <citation type="submission" date="2021-08" db="EMBL/GenBank/DDBJ databases">
        <title>WGS assembly of Ceratopteris richardii.</title>
        <authorList>
            <person name="Marchant D.B."/>
            <person name="Chen G."/>
            <person name="Jenkins J."/>
            <person name="Shu S."/>
            <person name="Leebens-Mack J."/>
            <person name="Grimwood J."/>
            <person name="Schmutz J."/>
            <person name="Soltis P."/>
            <person name="Soltis D."/>
            <person name="Chen Z.-H."/>
        </authorList>
    </citation>
    <scope>NUCLEOTIDE SEQUENCE</scope>
    <source>
        <strain evidence="12">Whitten #5841</strain>
        <tissue evidence="12">Leaf</tissue>
    </source>
</reference>
<dbReference type="PROSITE" id="PS00107">
    <property type="entry name" value="PROTEIN_KINASE_ATP"/>
    <property type="match status" value="1"/>
</dbReference>
<gene>
    <name evidence="12" type="ORF">KP509_18G050300</name>
</gene>
<accession>A0A8T2STA5</accession>
<dbReference type="SMART" id="SM00220">
    <property type="entry name" value="S_TKc"/>
    <property type="match status" value="1"/>
</dbReference>
<dbReference type="InterPro" id="IPR008271">
    <property type="entry name" value="Ser/Thr_kinase_AS"/>
</dbReference>
<evidence type="ECO:0000256" key="4">
    <source>
        <dbReference type="ARBA" id="ARBA00022741"/>
    </source>
</evidence>
<name>A0A8T2STA5_CERRI</name>
<proteinExistence type="inferred from homology"/>
<feature type="domain" description="Protein kinase" evidence="11">
    <location>
        <begin position="6"/>
        <end position="262"/>
    </location>
</feature>
<dbReference type="Gene3D" id="1.10.510.10">
    <property type="entry name" value="Transferase(Phosphotransferase) domain 1"/>
    <property type="match status" value="1"/>
</dbReference>
<dbReference type="EMBL" id="CM035423">
    <property type="protein sequence ID" value="KAH7365868.1"/>
    <property type="molecule type" value="Genomic_DNA"/>
</dbReference>
<evidence type="ECO:0000259" key="11">
    <source>
        <dbReference type="PROSITE" id="PS50011"/>
    </source>
</evidence>
<keyword evidence="6 9" id="KW-0067">ATP-binding</keyword>
<evidence type="ECO:0000256" key="5">
    <source>
        <dbReference type="ARBA" id="ARBA00022777"/>
    </source>
</evidence>
<evidence type="ECO:0000313" key="12">
    <source>
        <dbReference type="EMBL" id="KAH7365868.1"/>
    </source>
</evidence>
<evidence type="ECO:0000256" key="8">
    <source>
        <dbReference type="ARBA" id="ARBA00048679"/>
    </source>
</evidence>
<dbReference type="Pfam" id="PF00069">
    <property type="entry name" value="Pkinase"/>
    <property type="match status" value="1"/>
</dbReference>
<dbReference type="OrthoDB" id="193931at2759"/>
<evidence type="ECO:0000256" key="9">
    <source>
        <dbReference type="PROSITE-ProRule" id="PRU10141"/>
    </source>
</evidence>
<dbReference type="FunFam" id="3.30.200.20:FF:000045">
    <property type="entry name" value="Serine/threonine-protein kinase SRK2E"/>
    <property type="match status" value="1"/>
</dbReference>
<dbReference type="GO" id="GO:0009738">
    <property type="term" value="P:abscisic acid-activated signaling pathway"/>
    <property type="evidence" value="ECO:0007669"/>
    <property type="project" value="UniProtKB-ARBA"/>
</dbReference>
<dbReference type="SUPFAM" id="SSF56112">
    <property type="entry name" value="Protein kinase-like (PK-like)"/>
    <property type="match status" value="1"/>
</dbReference>
<dbReference type="InterPro" id="IPR011009">
    <property type="entry name" value="Kinase-like_dom_sf"/>
</dbReference>
<evidence type="ECO:0000313" key="13">
    <source>
        <dbReference type="Proteomes" id="UP000825935"/>
    </source>
</evidence>
<dbReference type="OMA" id="ECERNEK"/>
<evidence type="ECO:0000256" key="7">
    <source>
        <dbReference type="ARBA" id="ARBA00047899"/>
    </source>
</evidence>
<comment type="similarity">
    <text evidence="10">Belongs to the protein kinase superfamily.</text>
</comment>
<dbReference type="AlphaFoldDB" id="A0A8T2STA5"/>
<dbReference type="GO" id="GO:0005524">
    <property type="term" value="F:ATP binding"/>
    <property type="evidence" value="ECO:0007669"/>
    <property type="project" value="UniProtKB-UniRule"/>
</dbReference>
<organism evidence="12 13">
    <name type="scientific">Ceratopteris richardii</name>
    <name type="common">Triangle waterfern</name>
    <dbReference type="NCBI Taxonomy" id="49495"/>
    <lineage>
        <taxon>Eukaryota</taxon>
        <taxon>Viridiplantae</taxon>
        <taxon>Streptophyta</taxon>
        <taxon>Embryophyta</taxon>
        <taxon>Tracheophyta</taxon>
        <taxon>Polypodiopsida</taxon>
        <taxon>Polypodiidae</taxon>
        <taxon>Polypodiales</taxon>
        <taxon>Pteridineae</taxon>
        <taxon>Pteridaceae</taxon>
        <taxon>Parkerioideae</taxon>
        <taxon>Ceratopteris</taxon>
    </lineage>
</organism>
<feature type="binding site" evidence="9">
    <location>
        <position position="35"/>
    </location>
    <ligand>
        <name>ATP</name>
        <dbReference type="ChEBI" id="CHEBI:30616"/>
    </ligand>
</feature>
<evidence type="ECO:0000256" key="6">
    <source>
        <dbReference type="ARBA" id="ARBA00022840"/>
    </source>
</evidence>
<keyword evidence="2 10" id="KW-0723">Serine/threonine-protein kinase</keyword>
<dbReference type="PANTHER" id="PTHR24343:SF509">
    <property type="entry name" value="SERINE_THREONINE-PROTEIN KINASE SRK2E"/>
    <property type="match status" value="1"/>
</dbReference>
<dbReference type="Gene3D" id="3.30.200.20">
    <property type="entry name" value="Phosphorylase Kinase, domain 1"/>
    <property type="match status" value="1"/>
</dbReference>
<dbReference type="InterPro" id="IPR000719">
    <property type="entry name" value="Prot_kinase_dom"/>
</dbReference>
<keyword evidence="3" id="KW-0808">Transferase</keyword>
<dbReference type="PROSITE" id="PS50011">
    <property type="entry name" value="PROTEIN_KINASE_DOM"/>
    <property type="match status" value="1"/>
</dbReference>
<dbReference type="PROSITE" id="PS00108">
    <property type="entry name" value="PROTEIN_KINASE_ST"/>
    <property type="match status" value="1"/>
</dbReference>